<proteinExistence type="predicted"/>
<evidence type="ECO:0000313" key="1">
    <source>
        <dbReference type="EMBL" id="KZR97305.1"/>
    </source>
</evidence>
<protein>
    <submittedName>
        <fullName evidence="1">Uncharacterized protein</fullName>
    </submittedName>
</protein>
<comment type="caution">
    <text evidence="1">The sequence shown here is derived from an EMBL/GenBank/DDBJ whole genome shotgun (WGS) entry which is preliminary data.</text>
</comment>
<name>A0A164F0D7_9CRUS</name>
<dbReference type="Proteomes" id="UP000076858">
    <property type="component" value="Unassembled WGS sequence"/>
</dbReference>
<keyword evidence="2" id="KW-1185">Reference proteome</keyword>
<gene>
    <name evidence="1" type="ORF">APZ42_007903</name>
</gene>
<dbReference type="AlphaFoldDB" id="A0A164F0D7"/>
<organism evidence="1 2">
    <name type="scientific">Daphnia magna</name>
    <dbReference type="NCBI Taxonomy" id="35525"/>
    <lineage>
        <taxon>Eukaryota</taxon>
        <taxon>Metazoa</taxon>
        <taxon>Ecdysozoa</taxon>
        <taxon>Arthropoda</taxon>
        <taxon>Crustacea</taxon>
        <taxon>Branchiopoda</taxon>
        <taxon>Diplostraca</taxon>
        <taxon>Cladocera</taxon>
        <taxon>Anomopoda</taxon>
        <taxon>Daphniidae</taxon>
        <taxon>Daphnia</taxon>
    </lineage>
</organism>
<feature type="non-terminal residue" evidence="1">
    <location>
        <position position="125"/>
    </location>
</feature>
<dbReference type="OrthoDB" id="6384992at2759"/>
<sequence>MESFMMESEECPEAVFDIETDLNELFDIFSDDDEEHLDDDDLSVTAGKDFDRIQVTRLLSAAFYLKHGLSKSGLGDFLDILNVSSELYQDEELRSPYMFMNKYGILNADLKRIYPCSTCSKTLEN</sequence>
<accession>A0A164F0D7</accession>
<evidence type="ECO:0000313" key="2">
    <source>
        <dbReference type="Proteomes" id="UP000076858"/>
    </source>
</evidence>
<dbReference type="EMBL" id="LRGB01021931">
    <property type="protein sequence ID" value="KZR97305.1"/>
    <property type="molecule type" value="Genomic_DNA"/>
</dbReference>
<reference evidence="1 2" key="1">
    <citation type="submission" date="2016-03" db="EMBL/GenBank/DDBJ databases">
        <title>EvidentialGene: Evidence-directed Construction of Genes on Genomes.</title>
        <authorList>
            <person name="Gilbert D.G."/>
            <person name="Choi J.-H."/>
            <person name="Mockaitis K."/>
            <person name="Colbourne J."/>
            <person name="Pfrender M."/>
        </authorList>
    </citation>
    <scope>NUCLEOTIDE SEQUENCE [LARGE SCALE GENOMIC DNA]</scope>
    <source>
        <strain evidence="1 2">Xinb3</strain>
        <tissue evidence="1">Complete organism</tissue>
    </source>
</reference>